<dbReference type="KEGG" id="mcad:Pan265_17530"/>
<dbReference type="PANTHER" id="PTHR31689">
    <property type="entry name" value="DIAMINOPIMELATE EPIMERASE, CHLOROPLASTIC"/>
    <property type="match status" value="1"/>
</dbReference>
<name>A0A518BY62_9BACT</name>
<evidence type="ECO:0000313" key="11">
    <source>
        <dbReference type="Proteomes" id="UP000320386"/>
    </source>
</evidence>
<feature type="active site" description="Proton acceptor" evidence="8">
    <location>
        <position position="230"/>
    </location>
</feature>
<comment type="subcellular location">
    <subcellularLocation>
        <location evidence="8">Cytoplasm</location>
    </subcellularLocation>
</comment>
<keyword evidence="11" id="KW-1185">Reference proteome</keyword>
<evidence type="ECO:0000256" key="9">
    <source>
        <dbReference type="PROSITE-ProRule" id="PRU10125"/>
    </source>
</evidence>
<dbReference type="EC" id="5.1.1.7" evidence="3 8"/>
<keyword evidence="4 8" id="KW-0028">Amino-acid biosynthesis</keyword>
<evidence type="ECO:0000256" key="4">
    <source>
        <dbReference type="ARBA" id="ARBA00022605"/>
    </source>
</evidence>
<comment type="similarity">
    <text evidence="2 8">Belongs to the diaminopimelate epimerase family.</text>
</comment>
<dbReference type="Proteomes" id="UP000320386">
    <property type="component" value="Chromosome"/>
</dbReference>
<comment type="pathway">
    <text evidence="1 8">Amino-acid biosynthesis; L-lysine biosynthesis via DAP pathway; DL-2,6-diaminopimelate from LL-2,6-diaminopimelate: step 1/1.</text>
</comment>
<feature type="binding site" evidence="8">
    <location>
        <position position="67"/>
    </location>
    <ligand>
        <name>substrate</name>
    </ligand>
</feature>
<gene>
    <name evidence="8 10" type="primary">dapF</name>
    <name evidence="10" type="ORF">Pan265_17530</name>
</gene>
<dbReference type="HAMAP" id="MF_00197">
    <property type="entry name" value="DAP_epimerase"/>
    <property type="match status" value="1"/>
</dbReference>
<dbReference type="GO" id="GO:0005829">
    <property type="term" value="C:cytosol"/>
    <property type="evidence" value="ECO:0007669"/>
    <property type="project" value="TreeGrafter"/>
</dbReference>
<comment type="caution">
    <text evidence="8">Lacks conserved residue(s) required for the propagation of feature annotation.</text>
</comment>
<evidence type="ECO:0000256" key="6">
    <source>
        <dbReference type="ARBA" id="ARBA00023235"/>
    </source>
</evidence>
<comment type="catalytic activity">
    <reaction evidence="7 8">
        <text>(2S,6S)-2,6-diaminopimelate = meso-2,6-diaminopimelate</text>
        <dbReference type="Rhea" id="RHEA:15393"/>
        <dbReference type="ChEBI" id="CHEBI:57609"/>
        <dbReference type="ChEBI" id="CHEBI:57791"/>
        <dbReference type="EC" id="5.1.1.7"/>
    </reaction>
</comment>
<dbReference type="EMBL" id="CP036280">
    <property type="protein sequence ID" value="QDU71894.1"/>
    <property type="molecule type" value="Genomic_DNA"/>
</dbReference>
<sequence length="286" mass="30895">MQFIKMHGLGNDYVYVNGFQETDVESRDLNQLAHAIADRHRGVGSDGLILALPPATASAHARMRMFNADGSEGDMCGNGIRCLAKLVHDEGVSTAKPLLIETGNGVLTVDYTTDTHGKLNTATVDMGEPRFEPQAVPLNLDHADPTDHPATWTLDLDSQPITFVAVNTGNPHAVVFVDDLTTVNLHHLGPRLEHHVAFARRANIHFATVEAPDSLRVLHWERGSGPTLACGTGATAVCVAAAATGRSDRTVTTHLPGGPLRIEWRDNNHVFMTGPAEESFRGIWPL</sequence>
<dbReference type="UniPathway" id="UPA00034">
    <property type="reaction ID" value="UER00025"/>
</dbReference>
<feature type="binding site" evidence="8">
    <location>
        <position position="170"/>
    </location>
    <ligand>
        <name>substrate</name>
    </ligand>
</feature>
<reference evidence="10 11" key="1">
    <citation type="submission" date="2019-02" db="EMBL/GenBank/DDBJ databases">
        <title>Deep-cultivation of Planctomycetes and their phenomic and genomic characterization uncovers novel biology.</title>
        <authorList>
            <person name="Wiegand S."/>
            <person name="Jogler M."/>
            <person name="Boedeker C."/>
            <person name="Pinto D."/>
            <person name="Vollmers J."/>
            <person name="Rivas-Marin E."/>
            <person name="Kohn T."/>
            <person name="Peeters S.H."/>
            <person name="Heuer A."/>
            <person name="Rast P."/>
            <person name="Oberbeckmann S."/>
            <person name="Bunk B."/>
            <person name="Jeske O."/>
            <person name="Meyerdierks A."/>
            <person name="Storesund J.E."/>
            <person name="Kallscheuer N."/>
            <person name="Luecker S."/>
            <person name="Lage O.M."/>
            <person name="Pohl T."/>
            <person name="Merkel B.J."/>
            <person name="Hornburger P."/>
            <person name="Mueller R.-W."/>
            <person name="Bruemmer F."/>
            <person name="Labrenz M."/>
            <person name="Spormann A.M."/>
            <person name="Op den Camp H."/>
            <person name="Overmann J."/>
            <person name="Amann R."/>
            <person name="Jetten M.S.M."/>
            <person name="Mascher T."/>
            <person name="Medema M.H."/>
            <person name="Devos D.P."/>
            <person name="Kaster A.-K."/>
            <person name="Ovreas L."/>
            <person name="Rohde M."/>
            <person name="Galperin M.Y."/>
            <person name="Jogler C."/>
        </authorList>
    </citation>
    <scope>NUCLEOTIDE SEQUENCE [LARGE SCALE GENOMIC DNA]</scope>
    <source>
        <strain evidence="10 11">Pan265</strain>
    </source>
</reference>
<evidence type="ECO:0000256" key="1">
    <source>
        <dbReference type="ARBA" id="ARBA00005196"/>
    </source>
</evidence>
<feature type="active site" description="Proton donor" evidence="8">
    <location>
        <position position="76"/>
    </location>
</feature>
<organism evidence="10 11">
    <name type="scientific">Mucisphaera calidilacus</name>
    <dbReference type="NCBI Taxonomy" id="2527982"/>
    <lineage>
        <taxon>Bacteria</taxon>
        <taxon>Pseudomonadati</taxon>
        <taxon>Planctomycetota</taxon>
        <taxon>Phycisphaerae</taxon>
        <taxon>Phycisphaerales</taxon>
        <taxon>Phycisphaeraceae</taxon>
        <taxon>Mucisphaera</taxon>
    </lineage>
</organism>
<feature type="active site" evidence="9">
    <location>
        <position position="76"/>
    </location>
</feature>
<dbReference type="SUPFAM" id="SSF54506">
    <property type="entry name" value="Diaminopimelate epimerase-like"/>
    <property type="match status" value="1"/>
</dbReference>
<feature type="site" description="Could be important to modulate the pK values of the two catalytic cysteine residues" evidence="8">
    <location>
        <position position="172"/>
    </location>
</feature>
<dbReference type="PROSITE" id="PS01326">
    <property type="entry name" value="DAP_EPIMERASE"/>
    <property type="match status" value="1"/>
</dbReference>
<protein>
    <recommendedName>
        <fullName evidence="3 8">Diaminopimelate epimerase</fullName>
        <shortName evidence="8">DAP epimerase</shortName>
        <ecNumber evidence="3 8">5.1.1.7</ecNumber>
    </recommendedName>
    <alternativeName>
        <fullName evidence="8">PLP-independent amino acid racemase</fullName>
    </alternativeName>
</protein>
<accession>A0A518BY62</accession>
<dbReference type="InterPro" id="IPR018510">
    <property type="entry name" value="DAP_epimerase_AS"/>
</dbReference>
<comment type="function">
    <text evidence="8">Catalyzes the stereoinversion of LL-2,6-diaminopimelate (L,L-DAP) to meso-diaminopimelate (meso-DAP), a precursor of L-lysine and an essential component of the bacterial peptidoglycan.</text>
</comment>
<dbReference type="GO" id="GO:0009089">
    <property type="term" value="P:lysine biosynthetic process via diaminopimelate"/>
    <property type="evidence" value="ECO:0007669"/>
    <property type="project" value="UniProtKB-UniRule"/>
</dbReference>
<dbReference type="AlphaFoldDB" id="A0A518BY62"/>
<evidence type="ECO:0000313" key="10">
    <source>
        <dbReference type="EMBL" id="QDU71894.1"/>
    </source>
</evidence>
<feature type="binding site" evidence="8">
    <location>
        <begin position="221"/>
        <end position="222"/>
    </location>
    <ligand>
        <name>substrate</name>
    </ligand>
</feature>
<dbReference type="OrthoDB" id="9805408at2"/>
<proteinExistence type="inferred from homology"/>
<feature type="binding site" evidence="8">
    <location>
        <begin position="77"/>
        <end position="78"/>
    </location>
    <ligand>
        <name>substrate</name>
    </ligand>
</feature>
<dbReference type="Gene3D" id="3.10.310.10">
    <property type="entry name" value="Diaminopimelate Epimerase, Chain A, domain 1"/>
    <property type="match status" value="2"/>
</dbReference>
<evidence type="ECO:0000256" key="7">
    <source>
        <dbReference type="ARBA" id="ARBA00051712"/>
    </source>
</evidence>
<comment type="subunit">
    <text evidence="8">Homodimer.</text>
</comment>
<evidence type="ECO:0000256" key="2">
    <source>
        <dbReference type="ARBA" id="ARBA00010219"/>
    </source>
</evidence>
<feature type="binding site" evidence="8">
    <location>
        <position position="203"/>
    </location>
    <ligand>
        <name>substrate</name>
    </ligand>
</feature>
<evidence type="ECO:0000256" key="8">
    <source>
        <dbReference type="HAMAP-Rule" id="MF_00197"/>
    </source>
</evidence>
<evidence type="ECO:0000256" key="3">
    <source>
        <dbReference type="ARBA" id="ARBA00013080"/>
    </source>
</evidence>
<dbReference type="InterPro" id="IPR001653">
    <property type="entry name" value="DAP_epimerase_DapF"/>
</dbReference>
<dbReference type="RefSeq" id="WP_145446088.1">
    <property type="nucleotide sequence ID" value="NZ_CP036280.1"/>
</dbReference>
<feature type="binding site" evidence="8">
    <location>
        <position position="11"/>
    </location>
    <ligand>
        <name>substrate</name>
    </ligand>
</feature>
<dbReference type="Pfam" id="PF01678">
    <property type="entry name" value="DAP_epimerase"/>
    <property type="match status" value="2"/>
</dbReference>
<keyword evidence="6 8" id="KW-0413">Isomerase</keyword>
<dbReference type="NCBIfam" id="TIGR00652">
    <property type="entry name" value="DapF"/>
    <property type="match status" value="1"/>
</dbReference>
<evidence type="ECO:0000256" key="5">
    <source>
        <dbReference type="ARBA" id="ARBA00023154"/>
    </source>
</evidence>
<keyword evidence="5 8" id="KW-0457">Lysine biosynthesis</keyword>
<dbReference type="GO" id="GO:0008837">
    <property type="term" value="F:diaminopimelate epimerase activity"/>
    <property type="evidence" value="ECO:0007669"/>
    <property type="project" value="UniProtKB-UniRule"/>
</dbReference>
<keyword evidence="8" id="KW-0963">Cytoplasm</keyword>
<dbReference type="PANTHER" id="PTHR31689:SF0">
    <property type="entry name" value="DIAMINOPIMELATE EPIMERASE"/>
    <property type="match status" value="1"/>
</dbReference>
<feature type="binding site" evidence="8">
    <location>
        <begin position="231"/>
        <end position="232"/>
    </location>
    <ligand>
        <name>substrate</name>
    </ligand>
</feature>
<feature type="site" description="Could be important to modulate the pK values of the two catalytic cysteine residues" evidence="8">
    <location>
        <position position="221"/>
    </location>
</feature>